<name>A0A168GYT3_9BURK</name>
<gene>
    <name evidence="1" type="ORF">AWB69_06361</name>
</gene>
<sequence>MASAAFVVLDLHASLRARQSRLYNPVREPSDTRGYLNQLFVKTCSTSVRTKSENRDFPKLVTPSLQEPHKIVDFLALADKRILGL</sequence>
<dbReference type="EMBL" id="FCOK02000056">
    <property type="protein sequence ID" value="SAP34804.1"/>
    <property type="molecule type" value="Genomic_DNA"/>
</dbReference>
<dbReference type="Proteomes" id="UP000054683">
    <property type="component" value="Unassembled WGS sequence"/>
</dbReference>
<reference evidence="1 2" key="1">
    <citation type="submission" date="2016-01" db="EMBL/GenBank/DDBJ databases">
        <authorList>
            <person name="McClelland M."/>
            <person name="Jain A."/>
            <person name="Saraogi P."/>
            <person name="Mendelson R."/>
            <person name="Westerman R."/>
            <person name="SanMiguel P."/>
            <person name="Csonka L."/>
        </authorList>
    </citation>
    <scope>NUCLEOTIDE SEQUENCE [LARGE SCALE GENOMIC DNA]</scope>
    <source>
        <strain evidence="1">LMG 27134</strain>
    </source>
</reference>
<evidence type="ECO:0000313" key="2">
    <source>
        <dbReference type="Proteomes" id="UP000054683"/>
    </source>
</evidence>
<organism evidence="1 2">
    <name type="scientific">Caballeronia udeis</name>
    <dbReference type="NCBI Taxonomy" id="1232866"/>
    <lineage>
        <taxon>Bacteria</taxon>
        <taxon>Pseudomonadati</taxon>
        <taxon>Pseudomonadota</taxon>
        <taxon>Betaproteobacteria</taxon>
        <taxon>Burkholderiales</taxon>
        <taxon>Burkholderiaceae</taxon>
        <taxon>Caballeronia</taxon>
    </lineage>
</organism>
<evidence type="ECO:0000313" key="1">
    <source>
        <dbReference type="EMBL" id="SAP34804.1"/>
    </source>
</evidence>
<protein>
    <submittedName>
        <fullName evidence="1">Uncharacterized protein</fullName>
    </submittedName>
</protein>
<accession>A0A168GYT3</accession>
<proteinExistence type="predicted"/>
<dbReference type="AlphaFoldDB" id="A0A168GYT3"/>